<dbReference type="EMBL" id="UINC01000768">
    <property type="protein sequence ID" value="SUZ60840.1"/>
    <property type="molecule type" value="Genomic_DNA"/>
</dbReference>
<feature type="transmembrane region" description="Helical" evidence="1">
    <location>
        <begin position="92"/>
        <end position="111"/>
    </location>
</feature>
<name>A0A381P1V6_9ZZZZ</name>
<feature type="transmembrane region" description="Helical" evidence="1">
    <location>
        <begin position="161"/>
        <end position="177"/>
    </location>
</feature>
<dbReference type="Gene3D" id="1.20.120.1220">
    <property type="match status" value="1"/>
</dbReference>
<gene>
    <name evidence="2" type="ORF">METZ01_LOCUS13694</name>
</gene>
<keyword evidence="1" id="KW-0472">Membrane</keyword>
<organism evidence="2">
    <name type="scientific">marine metagenome</name>
    <dbReference type="NCBI Taxonomy" id="408172"/>
    <lineage>
        <taxon>unclassified sequences</taxon>
        <taxon>metagenomes</taxon>
        <taxon>ecological metagenomes</taxon>
    </lineage>
</organism>
<sequence length="328" mass="36013">MDGTSLLAWLRVFVLICCLGIAARSDYASLTVRDRHWMTWSAPVTILLISEMVILETTASNFYMVAALLSISSLAVLGAPDPRDIPKWEQNQLALAVLYLIGIVGLFGGASQHANPDFVLLVLGEESPETMLWWSMIGAFITVLVYLSAWRFGLIQGGADAKALILLTVLMPSWAFLPEPLLAPEGTLFKLPPSMVMFLWASAVFLLAPPILIFQNAMRGNIESRADLKMAWHATKRPIEDIGGRPVWLLTEVIPSDDDADSRIVNRFLPGATTPTVEELAERLAELQSHGVESAWIATKHPFIVYLFFAIAPLLLIGDPMGILASMT</sequence>
<feature type="transmembrane region" description="Helical" evidence="1">
    <location>
        <begin position="61"/>
        <end position="80"/>
    </location>
</feature>
<evidence type="ECO:0008006" key="3">
    <source>
        <dbReference type="Google" id="ProtNLM"/>
    </source>
</evidence>
<feature type="transmembrane region" description="Helical" evidence="1">
    <location>
        <begin position="197"/>
        <end position="215"/>
    </location>
</feature>
<evidence type="ECO:0000256" key="1">
    <source>
        <dbReference type="SAM" id="Phobius"/>
    </source>
</evidence>
<dbReference type="AlphaFoldDB" id="A0A381P1V6"/>
<feature type="transmembrane region" description="Helical" evidence="1">
    <location>
        <begin position="303"/>
        <end position="325"/>
    </location>
</feature>
<feature type="transmembrane region" description="Helical" evidence="1">
    <location>
        <begin position="6"/>
        <end position="25"/>
    </location>
</feature>
<keyword evidence="1" id="KW-0812">Transmembrane</keyword>
<keyword evidence="1" id="KW-1133">Transmembrane helix</keyword>
<evidence type="ECO:0000313" key="2">
    <source>
        <dbReference type="EMBL" id="SUZ60840.1"/>
    </source>
</evidence>
<accession>A0A381P1V6</accession>
<reference evidence="2" key="1">
    <citation type="submission" date="2018-05" db="EMBL/GenBank/DDBJ databases">
        <authorList>
            <person name="Lanie J.A."/>
            <person name="Ng W.-L."/>
            <person name="Kazmierczak K.M."/>
            <person name="Andrzejewski T.M."/>
            <person name="Davidsen T.M."/>
            <person name="Wayne K.J."/>
            <person name="Tettelin H."/>
            <person name="Glass J.I."/>
            <person name="Rusch D."/>
            <person name="Podicherti R."/>
            <person name="Tsui H.-C.T."/>
            <person name="Winkler M.E."/>
        </authorList>
    </citation>
    <scope>NUCLEOTIDE SEQUENCE</scope>
</reference>
<proteinExistence type="predicted"/>
<protein>
    <recommendedName>
        <fullName evidence="3">Preflagellin peptidase C-terminal domain-containing protein</fullName>
    </recommendedName>
</protein>
<feature type="transmembrane region" description="Helical" evidence="1">
    <location>
        <begin position="131"/>
        <end position="149"/>
    </location>
</feature>